<proteinExistence type="inferred from homology"/>
<evidence type="ECO:0000256" key="7">
    <source>
        <dbReference type="ARBA" id="ARBA00033064"/>
    </source>
</evidence>
<evidence type="ECO:0000256" key="3">
    <source>
        <dbReference type="ARBA" id="ARBA00005638"/>
    </source>
</evidence>
<dbReference type="FunFam" id="3.40.190.10:FF:000005">
    <property type="entry name" value="Porphobilinogen deaminase"/>
    <property type="match status" value="1"/>
</dbReference>
<evidence type="ECO:0000256" key="5">
    <source>
        <dbReference type="ARBA" id="ARBA00022679"/>
    </source>
</evidence>
<keyword evidence="11" id="KW-1185">Reference proteome</keyword>
<dbReference type="InterPro" id="IPR022417">
    <property type="entry name" value="Porphobilin_deaminase_N"/>
</dbReference>
<dbReference type="EMBL" id="KK116438">
    <property type="protein sequence ID" value="KFM67796.1"/>
    <property type="molecule type" value="Genomic_DNA"/>
</dbReference>
<dbReference type="HAMAP" id="MF_00260">
    <property type="entry name" value="Porphobil_deam"/>
    <property type="match status" value="1"/>
</dbReference>
<reference evidence="10 11" key="1">
    <citation type="submission" date="2013-11" db="EMBL/GenBank/DDBJ databases">
        <title>Genome sequencing of Stegodyphus mimosarum.</title>
        <authorList>
            <person name="Bechsgaard J."/>
        </authorList>
    </citation>
    <scope>NUCLEOTIDE SEQUENCE [LARGE SCALE GENOMIC DNA]</scope>
</reference>
<dbReference type="PIRSF" id="PIRSF001438">
    <property type="entry name" value="4pyrrol_synth_OHMeBilane_synth"/>
    <property type="match status" value="1"/>
</dbReference>
<dbReference type="PRINTS" id="PR00151">
    <property type="entry name" value="PORPHBDMNASE"/>
</dbReference>
<comment type="similarity">
    <text evidence="3">Belongs to the HMBS family.</text>
</comment>
<dbReference type="OMA" id="LWQANHI"/>
<dbReference type="AlphaFoldDB" id="A0A087TRQ7"/>
<evidence type="ECO:0000259" key="9">
    <source>
        <dbReference type="Pfam" id="PF03900"/>
    </source>
</evidence>
<feature type="domain" description="Porphobilinogen deaminase C-terminal" evidence="9">
    <location>
        <begin position="256"/>
        <end position="316"/>
    </location>
</feature>
<organism evidence="10 11">
    <name type="scientific">Stegodyphus mimosarum</name>
    <name type="common">African social velvet spider</name>
    <dbReference type="NCBI Taxonomy" id="407821"/>
    <lineage>
        <taxon>Eukaryota</taxon>
        <taxon>Metazoa</taxon>
        <taxon>Ecdysozoa</taxon>
        <taxon>Arthropoda</taxon>
        <taxon>Chelicerata</taxon>
        <taxon>Arachnida</taxon>
        <taxon>Araneae</taxon>
        <taxon>Araneomorphae</taxon>
        <taxon>Entelegynae</taxon>
        <taxon>Eresoidea</taxon>
        <taxon>Eresidae</taxon>
        <taxon>Stegodyphus</taxon>
    </lineage>
</organism>
<comment type="cofactor">
    <cofactor evidence="1">
        <name>dipyrromethane</name>
        <dbReference type="ChEBI" id="CHEBI:60342"/>
    </cofactor>
</comment>
<dbReference type="PANTHER" id="PTHR11557">
    <property type="entry name" value="PORPHOBILINOGEN DEAMINASE"/>
    <property type="match status" value="1"/>
</dbReference>
<dbReference type="STRING" id="407821.A0A087TRQ7"/>
<evidence type="ECO:0000259" key="8">
    <source>
        <dbReference type="Pfam" id="PF01379"/>
    </source>
</evidence>
<protein>
    <recommendedName>
        <fullName evidence="4">hydroxymethylbilane synthase</fullName>
        <ecNumber evidence="4">2.5.1.61</ecNumber>
    </recommendedName>
    <alternativeName>
        <fullName evidence="7">Hydroxymethylbilane synthase</fullName>
    </alternativeName>
</protein>
<dbReference type="GO" id="GO:0004418">
    <property type="term" value="F:hydroxymethylbilane synthase activity"/>
    <property type="evidence" value="ECO:0007669"/>
    <property type="project" value="UniProtKB-EC"/>
</dbReference>
<feature type="non-terminal residue" evidence="10">
    <location>
        <position position="368"/>
    </location>
</feature>
<evidence type="ECO:0000313" key="10">
    <source>
        <dbReference type="EMBL" id="KFM67796.1"/>
    </source>
</evidence>
<evidence type="ECO:0000256" key="1">
    <source>
        <dbReference type="ARBA" id="ARBA00001916"/>
    </source>
</evidence>
<dbReference type="PANTHER" id="PTHR11557:SF0">
    <property type="entry name" value="PORPHOBILINOGEN DEAMINASE"/>
    <property type="match status" value="1"/>
</dbReference>
<feature type="domain" description="Porphobilinogen deaminase N-terminal" evidence="8">
    <location>
        <begin position="32"/>
        <end position="242"/>
    </location>
</feature>
<name>A0A087TRQ7_STEMI</name>
<dbReference type="Gene3D" id="3.40.190.10">
    <property type="entry name" value="Periplasmic binding protein-like II"/>
    <property type="match status" value="2"/>
</dbReference>
<dbReference type="InterPro" id="IPR022418">
    <property type="entry name" value="Porphobilinogen_deaminase_C"/>
</dbReference>
<dbReference type="GO" id="GO:0005737">
    <property type="term" value="C:cytoplasm"/>
    <property type="evidence" value="ECO:0007669"/>
    <property type="project" value="TreeGrafter"/>
</dbReference>
<sequence length="368" mass="40288">MEDLKVELPPCKRKKVENGATNVINGSTKARIRVGSRKSQLALFQSNFVVDLLKENYGSIKYDIITMTTTGDKILDVALSKIGEKSLFTKELEVALEKQEVDVIVHSLKDLPTSLPPGMVIGAICKRENPFDVAVFPPGSNCKDLKSLPPGSVIGTSSLRRVAQLRKMYPNLAFQSVRGNLNTRLRKLDEDKTFSALILAAAGLIRLDLSNRIDQTFTPEECMYAVGQGALAIECQEDDLETIQLISKISDKDTTLCCIAERSFMKTLEGGCSVPVAVYSKIEGKKLTLQGGVFSLDGCKSIIEKISMDIEHADKCVPKQHYAGVVAPHLPQYCLCNAEHLGMELAELLLSKGALDILKEARAKNESS</sequence>
<dbReference type="Proteomes" id="UP000054359">
    <property type="component" value="Unassembled WGS sequence"/>
</dbReference>
<dbReference type="GO" id="GO:0006782">
    <property type="term" value="P:protoporphyrinogen IX biosynthetic process"/>
    <property type="evidence" value="ECO:0007669"/>
    <property type="project" value="UniProtKB-UniPathway"/>
</dbReference>
<accession>A0A087TRQ7</accession>
<comment type="pathway">
    <text evidence="2">Porphyrin-containing compound metabolism; protoporphyrin-IX biosynthesis; coproporphyrinogen-III from 5-aminolevulinate: step 2/4.</text>
</comment>
<dbReference type="OrthoDB" id="564646at2759"/>
<dbReference type="EC" id="2.5.1.61" evidence="4"/>
<dbReference type="Pfam" id="PF01379">
    <property type="entry name" value="Porphobil_deam"/>
    <property type="match status" value="1"/>
</dbReference>
<gene>
    <name evidence="10" type="ORF">X975_26221</name>
</gene>
<dbReference type="InterPro" id="IPR036803">
    <property type="entry name" value="Porphobilinogen_deaminase_C_sf"/>
</dbReference>
<dbReference type="InterPro" id="IPR000860">
    <property type="entry name" value="HemC"/>
</dbReference>
<dbReference type="UniPathway" id="UPA00251">
    <property type="reaction ID" value="UER00319"/>
</dbReference>
<keyword evidence="5" id="KW-0808">Transferase</keyword>
<dbReference type="SUPFAM" id="SSF54782">
    <property type="entry name" value="Porphobilinogen deaminase (hydroxymethylbilane synthase), C-terminal domain"/>
    <property type="match status" value="1"/>
</dbReference>
<dbReference type="FunFam" id="3.40.190.10:FF:000260">
    <property type="entry name" value="Porphobilinogen deaminase"/>
    <property type="match status" value="1"/>
</dbReference>
<dbReference type="NCBIfam" id="TIGR00212">
    <property type="entry name" value="hemC"/>
    <property type="match status" value="1"/>
</dbReference>
<evidence type="ECO:0000256" key="4">
    <source>
        <dbReference type="ARBA" id="ARBA00012655"/>
    </source>
</evidence>
<keyword evidence="6" id="KW-0627">Porphyrin biosynthesis</keyword>
<dbReference type="CDD" id="cd13645">
    <property type="entry name" value="PBP2_HuPBGD_like"/>
    <property type="match status" value="1"/>
</dbReference>
<dbReference type="PROSITE" id="PS00533">
    <property type="entry name" value="PORPHOBILINOGEN_DEAM"/>
    <property type="match status" value="1"/>
</dbReference>
<evidence type="ECO:0000256" key="6">
    <source>
        <dbReference type="ARBA" id="ARBA00023244"/>
    </source>
</evidence>
<dbReference type="SUPFAM" id="SSF53850">
    <property type="entry name" value="Periplasmic binding protein-like II"/>
    <property type="match status" value="1"/>
</dbReference>
<evidence type="ECO:0000313" key="11">
    <source>
        <dbReference type="Proteomes" id="UP000054359"/>
    </source>
</evidence>
<evidence type="ECO:0000256" key="2">
    <source>
        <dbReference type="ARBA" id="ARBA00004735"/>
    </source>
</evidence>
<dbReference type="Gene3D" id="3.30.160.40">
    <property type="entry name" value="Porphobilinogen deaminase, C-terminal domain"/>
    <property type="match status" value="1"/>
</dbReference>
<dbReference type="Pfam" id="PF03900">
    <property type="entry name" value="Porphobil_deamC"/>
    <property type="match status" value="1"/>
</dbReference>
<dbReference type="InterPro" id="IPR022419">
    <property type="entry name" value="Porphobilin_deaminase_cofac_BS"/>
</dbReference>